<reference evidence="1" key="1">
    <citation type="journal article" date="2020" name="Stud. Mycol.">
        <title>101 Dothideomycetes genomes: a test case for predicting lifestyles and emergence of pathogens.</title>
        <authorList>
            <person name="Haridas S."/>
            <person name="Albert R."/>
            <person name="Binder M."/>
            <person name="Bloem J."/>
            <person name="Labutti K."/>
            <person name="Salamov A."/>
            <person name="Andreopoulos B."/>
            <person name="Baker S."/>
            <person name="Barry K."/>
            <person name="Bills G."/>
            <person name="Bluhm B."/>
            <person name="Cannon C."/>
            <person name="Castanera R."/>
            <person name="Culley D."/>
            <person name="Daum C."/>
            <person name="Ezra D."/>
            <person name="Gonzalez J."/>
            <person name="Henrissat B."/>
            <person name="Kuo A."/>
            <person name="Liang C."/>
            <person name="Lipzen A."/>
            <person name="Lutzoni F."/>
            <person name="Magnuson J."/>
            <person name="Mondo S."/>
            <person name="Nolan M."/>
            <person name="Ohm R."/>
            <person name="Pangilinan J."/>
            <person name="Park H.-J."/>
            <person name="Ramirez L."/>
            <person name="Alfaro M."/>
            <person name="Sun H."/>
            <person name="Tritt A."/>
            <person name="Yoshinaga Y."/>
            <person name="Zwiers L.-H."/>
            <person name="Turgeon B."/>
            <person name="Goodwin S."/>
            <person name="Spatafora J."/>
            <person name="Crous P."/>
            <person name="Grigoriev I."/>
        </authorList>
    </citation>
    <scope>NUCLEOTIDE SEQUENCE</scope>
    <source>
        <strain evidence="1">CBS 110217</strain>
    </source>
</reference>
<dbReference type="AlphaFoldDB" id="A0A9P4H8D8"/>
<dbReference type="EMBL" id="ML978199">
    <property type="protein sequence ID" value="KAF2029554.1"/>
    <property type="molecule type" value="Genomic_DNA"/>
</dbReference>
<evidence type="ECO:0000313" key="2">
    <source>
        <dbReference type="Proteomes" id="UP000799777"/>
    </source>
</evidence>
<protein>
    <submittedName>
        <fullName evidence="1">Uncharacterized protein</fullName>
    </submittedName>
</protein>
<comment type="caution">
    <text evidence="1">The sequence shown here is derived from an EMBL/GenBank/DDBJ whole genome shotgun (WGS) entry which is preliminary data.</text>
</comment>
<sequence>QLPHLEPRQLKPPVAPLELPQRAFVDTLTEDDGKAAETEEERVLVAKVIKDCKPKD</sequence>
<evidence type="ECO:0000313" key="1">
    <source>
        <dbReference type="EMBL" id="KAF2029554.1"/>
    </source>
</evidence>
<accession>A0A9P4H8D8</accession>
<dbReference type="OrthoDB" id="10528036at2759"/>
<proteinExistence type="predicted"/>
<organism evidence="1 2">
    <name type="scientific">Setomelanomma holmii</name>
    <dbReference type="NCBI Taxonomy" id="210430"/>
    <lineage>
        <taxon>Eukaryota</taxon>
        <taxon>Fungi</taxon>
        <taxon>Dikarya</taxon>
        <taxon>Ascomycota</taxon>
        <taxon>Pezizomycotina</taxon>
        <taxon>Dothideomycetes</taxon>
        <taxon>Pleosporomycetidae</taxon>
        <taxon>Pleosporales</taxon>
        <taxon>Pleosporineae</taxon>
        <taxon>Phaeosphaeriaceae</taxon>
        <taxon>Setomelanomma</taxon>
    </lineage>
</organism>
<feature type="non-terminal residue" evidence="1">
    <location>
        <position position="1"/>
    </location>
</feature>
<dbReference type="Proteomes" id="UP000799777">
    <property type="component" value="Unassembled WGS sequence"/>
</dbReference>
<gene>
    <name evidence="1" type="ORF">EK21DRAFT_67372</name>
</gene>
<keyword evidence="2" id="KW-1185">Reference proteome</keyword>
<name>A0A9P4H8D8_9PLEO</name>